<gene>
    <name evidence="1" type="ORF">ACFO9E_21330</name>
</gene>
<dbReference type="EMBL" id="JBHSFE010000016">
    <property type="protein sequence ID" value="MFC4610336.1"/>
    <property type="molecule type" value="Genomic_DNA"/>
</dbReference>
<dbReference type="RefSeq" id="WP_381198220.1">
    <property type="nucleotide sequence ID" value="NZ_JBHSFE010000016.1"/>
</dbReference>
<accession>A0ABV9GBJ2</accession>
<dbReference type="InterPro" id="IPR032710">
    <property type="entry name" value="NTF2-like_dom_sf"/>
</dbReference>
<evidence type="ECO:0000313" key="2">
    <source>
        <dbReference type="Proteomes" id="UP001595993"/>
    </source>
</evidence>
<keyword evidence="2" id="KW-1185">Reference proteome</keyword>
<organism evidence="1 2">
    <name type="scientific">Streptomyces maoxianensis</name>
    <dbReference type="NCBI Taxonomy" id="1459942"/>
    <lineage>
        <taxon>Bacteria</taxon>
        <taxon>Bacillati</taxon>
        <taxon>Actinomycetota</taxon>
        <taxon>Actinomycetes</taxon>
        <taxon>Kitasatosporales</taxon>
        <taxon>Streptomycetaceae</taxon>
        <taxon>Streptomyces</taxon>
    </lineage>
</organism>
<sequence length="119" mass="13127">MSEHKPSAIDPAALPDAVTRYLDAHRAHDTVSAVAAFTGDASVVDEGRTYEGADVIEKWLNRSASEYTYTIRLTGAQQTDGTHFIATQHLEGDFPGGVVDLHYRFTLRDGRIERLVIEP</sequence>
<protein>
    <submittedName>
        <fullName evidence="1">Nuclear transport factor 2 family protein</fullName>
    </submittedName>
</protein>
<evidence type="ECO:0000313" key="1">
    <source>
        <dbReference type="EMBL" id="MFC4610336.1"/>
    </source>
</evidence>
<dbReference type="Gene3D" id="3.10.450.50">
    <property type="match status" value="1"/>
</dbReference>
<reference evidence="2" key="1">
    <citation type="journal article" date="2019" name="Int. J. Syst. Evol. Microbiol.">
        <title>The Global Catalogue of Microorganisms (GCM) 10K type strain sequencing project: providing services to taxonomists for standard genome sequencing and annotation.</title>
        <authorList>
            <consortium name="The Broad Institute Genomics Platform"/>
            <consortium name="The Broad Institute Genome Sequencing Center for Infectious Disease"/>
            <person name="Wu L."/>
            <person name="Ma J."/>
        </authorList>
    </citation>
    <scope>NUCLEOTIDE SEQUENCE [LARGE SCALE GENOMIC DNA]</scope>
    <source>
        <strain evidence="2">CGMCC 4.7139</strain>
    </source>
</reference>
<name>A0ABV9GBJ2_9ACTN</name>
<comment type="caution">
    <text evidence="1">The sequence shown here is derived from an EMBL/GenBank/DDBJ whole genome shotgun (WGS) entry which is preliminary data.</text>
</comment>
<proteinExistence type="predicted"/>
<dbReference type="SUPFAM" id="SSF54427">
    <property type="entry name" value="NTF2-like"/>
    <property type="match status" value="1"/>
</dbReference>
<dbReference type="Proteomes" id="UP001595993">
    <property type="component" value="Unassembled WGS sequence"/>
</dbReference>